<dbReference type="AlphaFoldDB" id="A0AAD9PGD6"/>
<dbReference type="SUPFAM" id="SSF50978">
    <property type="entry name" value="WD40 repeat-like"/>
    <property type="match status" value="1"/>
</dbReference>
<dbReference type="Pfam" id="PF21029">
    <property type="entry name" value="RMC1_N"/>
    <property type="match status" value="1"/>
</dbReference>
<dbReference type="EMBL" id="JAODUO010000002">
    <property type="protein sequence ID" value="KAK2194106.1"/>
    <property type="molecule type" value="Genomic_DNA"/>
</dbReference>
<dbReference type="PANTHER" id="PTHR12897">
    <property type="entry name" value="COLON CANCER-ASSOCIATED PROTEIN MIC1"/>
    <property type="match status" value="1"/>
</dbReference>
<dbReference type="Proteomes" id="UP001209878">
    <property type="component" value="Unassembled WGS sequence"/>
</dbReference>
<accession>A0AAD9PGD6</accession>
<dbReference type="InterPro" id="IPR036322">
    <property type="entry name" value="WD40_repeat_dom_sf"/>
</dbReference>
<evidence type="ECO:0000313" key="3">
    <source>
        <dbReference type="Proteomes" id="UP001209878"/>
    </source>
</evidence>
<keyword evidence="3" id="KW-1185">Reference proteome</keyword>
<evidence type="ECO:0000313" key="2">
    <source>
        <dbReference type="EMBL" id="KAK2194106.1"/>
    </source>
</evidence>
<dbReference type="Gene3D" id="2.130.10.10">
    <property type="entry name" value="YVTN repeat-like/Quinoprotein amine dehydrogenase"/>
    <property type="match status" value="1"/>
</dbReference>
<dbReference type="InterPro" id="IPR040371">
    <property type="entry name" value="RMC1"/>
</dbReference>
<dbReference type="InterPro" id="IPR015943">
    <property type="entry name" value="WD40/YVTN_repeat-like_dom_sf"/>
</dbReference>
<comment type="caution">
    <text evidence="2">The sequence shown here is derived from an EMBL/GenBank/DDBJ whole genome shotgun (WGS) entry which is preliminary data.</text>
</comment>
<evidence type="ECO:0000259" key="1">
    <source>
        <dbReference type="Pfam" id="PF21029"/>
    </source>
</evidence>
<gene>
    <name evidence="2" type="ORF">NP493_2g06014</name>
</gene>
<sequence>MAETDKEMENFYIQLSNNPVRFEPVSKVTNVFFDDSNRQVFAVRSGGVMGVVVKSSEEKMNISFRMEDLGEVISIKFSYDMKILAIQRSDKSVEFVNYKDGLELVEYSQSCKGKSAKIIGFNWTNINEIVFVTNHGLELYQVSAEKKTLKLLKTYSVTVNWYVWLPQSAVLLLSTGAIGNLIQPFHFRLASMLKLPKFEVDLPVIPKPPKLCLFDRDVTMANLYDQLYVVVLRHHVRTSQGTAGAEIALYLVQRESPARKTDILKLGVSGRFAINVVDNLIVVHHKASKTSMLFDIKLGGESDGFINYHHPVLSPLPIRPFKQVHPGKSVNTD</sequence>
<organism evidence="2 3">
    <name type="scientific">Ridgeia piscesae</name>
    <name type="common">Tubeworm</name>
    <dbReference type="NCBI Taxonomy" id="27915"/>
    <lineage>
        <taxon>Eukaryota</taxon>
        <taxon>Metazoa</taxon>
        <taxon>Spiralia</taxon>
        <taxon>Lophotrochozoa</taxon>
        <taxon>Annelida</taxon>
        <taxon>Polychaeta</taxon>
        <taxon>Sedentaria</taxon>
        <taxon>Canalipalpata</taxon>
        <taxon>Sabellida</taxon>
        <taxon>Siboglinidae</taxon>
        <taxon>Ridgeia</taxon>
    </lineage>
</organism>
<protein>
    <recommendedName>
        <fullName evidence="1">Regulator of MON1-CCZ1 complex N-terminal domain-containing protein</fullName>
    </recommendedName>
</protein>
<dbReference type="InterPro" id="IPR049040">
    <property type="entry name" value="RMC1_N"/>
</dbReference>
<dbReference type="GO" id="GO:0005765">
    <property type="term" value="C:lysosomal membrane"/>
    <property type="evidence" value="ECO:0007669"/>
    <property type="project" value="TreeGrafter"/>
</dbReference>
<dbReference type="GO" id="GO:0035658">
    <property type="term" value="C:Mon1-Ccz1 complex"/>
    <property type="evidence" value="ECO:0007669"/>
    <property type="project" value="InterPro"/>
</dbReference>
<proteinExistence type="predicted"/>
<reference evidence="2" key="1">
    <citation type="journal article" date="2023" name="Mol. Biol. Evol.">
        <title>Third-Generation Sequencing Reveals the Adaptive Role of the Epigenome in Three Deep-Sea Polychaetes.</title>
        <authorList>
            <person name="Perez M."/>
            <person name="Aroh O."/>
            <person name="Sun Y."/>
            <person name="Lan Y."/>
            <person name="Juniper S.K."/>
            <person name="Young C.R."/>
            <person name="Angers B."/>
            <person name="Qian P.Y."/>
        </authorList>
    </citation>
    <scope>NUCLEOTIDE SEQUENCE</scope>
    <source>
        <strain evidence="2">R07B-5</strain>
    </source>
</reference>
<dbReference type="GO" id="GO:0031902">
    <property type="term" value="C:late endosome membrane"/>
    <property type="evidence" value="ECO:0007669"/>
    <property type="project" value="TreeGrafter"/>
</dbReference>
<feature type="domain" description="Regulator of MON1-CCZ1 complex N-terminal" evidence="1">
    <location>
        <begin position="31"/>
        <end position="149"/>
    </location>
</feature>
<dbReference type="PANTHER" id="PTHR12897:SF4">
    <property type="entry name" value="REGULATOR OF MON1-CCZ1 COMPLEX"/>
    <property type="match status" value="1"/>
</dbReference>
<name>A0AAD9PGD6_RIDPI</name>
<dbReference type="GO" id="GO:0010506">
    <property type="term" value="P:regulation of autophagy"/>
    <property type="evidence" value="ECO:0007669"/>
    <property type="project" value="InterPro"/>
</dbReference>